<dbReference type="OrthoDB" id="502624at2"/>
<dbReference type="Gene3D" id="3.10.20.30">
    <property type="match status" value="1"/>
</dbReference>
<dbReference type="InterPro" id="IPR017972">
    <property type="entry name" value="Cyt_P450_CS"/>
</dbReference>
<dbReference type="PANTHER" id="PTHR46696">
    <property type="entry name" value="P450, PUTATIVE (EUROFUNG)-RELATED"/>
    <property type="match status" value="1"/>
</dbReference>
<dbReference type="InterPro" id="IPR002397">
    <property type="entry name" value="Cyt_P450_B"/>
</dbReference>
<dbReference type="Gene3D" id="3.40.50.80">
    <property type="entry name" value="Nucleotide-binding domain of ferredoxin-NADP reductase (FNR) module"/>
    <property type="match status" value="1"/>
</dbReference>
<dbReference type="Proteomes" id="UP000277094">
    <property type="component" value="Unassembled WGS sequence"/>
</dbReference>
<dbReference type="SUPFAM" id="SSF52343">
    <property type="entry name" value="Ferredoxin reductase-like, C-terminal NADP-linked domain"/>
    <property type="match status" value="1"/>
</dbReference>
<dbReference type="Pfam" id="PF00111">
    <property type="entry name" value="Fer2"/>
    <property type="match status" value="1"/>
</dbReference>
<sequence>MSVLDQVITKAQATIPMQRQVQGLHLFQKAKRLVLGSNQPVFVEEQIPDVDQVELTDIDLSNPFLYGQGQWHSYFKRLRDEAPVHFQANSAFGPFWSVTRYDDIITVDKDFERFSAEPQIVIGSPPEGLDVEMFIAMDPPRHDQQRASVQGVVAPQNLEEMEGLIRSRVQEVLDDLPVHEPFDWVDHVSVELTSRMLATLLDFPYEERRKLVYWTDLAAGSASGTGGSNDLDEMYRGIGDMAKSFSDLWHDKAARRAAGEKPGYDLITLMQMSEDTKDLINRPMEFLGNLILLVVGGNDTTRNSMSGGVYALNQFPDQFDRLKADHGLVTKMVHEIIRWQTPLAHMRRIATQDTVLNGQFIRKGDKVVMWYASANRDERTFENPDDFIIDRQNARHHLSFGIGTHRCMGSRLAEMQLRILWEELLARFDDIEVVEEPEYLQSNFVRGYTKMMVTLTPIGEERRSGPRKAAAPKTARIPSREGWVTSTAESEVDLRIEARREVAEGIVELTLADPTGGQLPSWTAGAHIDLVLSSSLTRQYSLCGSTADERSWKVGVLRDPNSRGGSAHVHDKLVEGSTIRVRGPRNHFPLVASPRYQFIAGGIGITPIIAMIEAAEARGAEWSLLYGGRTRASMAFLDRLEGDDRVTVWPQDEKGLLDLPAVLGTPRSDTLVYCCGPGVLLDAVEENCEAWPEGSLHLERFAAKKVEASADALDTFEVECSRSGVTVSVPEGMSIFDAVEKAGVDVMGSCMEGICGTCEADVLDGKPDHRDSVLSKSERERGDTVMTCVSRSLSKKLVLDL</sequence>
<proteinExistence type="inferred from homology"/>
<reference evidence="4 5" key="1">
    <citation type="submission" date="2018-11" db="EMBL/GenBank/DDBJ databases">
        <authorList>
            <person name="Li F."/>
        </authorList>
    </citation>
    <scope>NUCLEOTIDE SEQUENCE [LARGE SCALE GENOMIC DNA]</scope>
    <source>
        <strain evidence="4 5">KIS18-7</strain>
    </source>
</reference>
<dbReference type="InterPro" id="IPR001041">
    <property type="entry name" value="2Fe-2S_ferredoxin-type"/>
</dbReference>
<dbReference type="SUPFAM" id="SSF48264">
    <property type="entry name" value="Cytochrome P450"/>
    <property type="match status" value="1"/>
</dbReference>
<dbReference type="GO" id="GO:0004497">
    <property type="term" value="F:monooxygenase activity"/>
    <property type="evidence" value="ECO:0007669"/>
    <property type="project" value="InterPro"/>
</dbReference>
<name>A0A3N0DVQ7_9ACTN</name>
<dbReference type="InterPro" id="IPR012675">
    <property type="entry name" value="Beta-grasp_dom_sf"/>
</dbReference>
<dbReference type="PRINTS" id="PR00359">
    <property type="entry name" value="BP450"/>
</dbReference>
<dbReference type="GO" id="GO:0051537">
    <property type="term" value="F:2 iron, 2 sulfur cluster binding"/>
    <property type="evidence" value="ECO:0007669"/>
    <property type="project" value="InterPro"/>
</dbReference>
<dbReference type="Gene3D" id="1.10.630.10">
    <property type="entry name" value="Cytochrome P450"/>
    <property type="match status" value="1"/>
</dbReference>
<dbReference type="Pfam" id="PF00067">
    <property type="entry name" value="p450"/>
    <property type="match status" value="1"/>
</dbReference>
<dbReference type="GO" id="GO:0016705">
    <property type="term" value="F:oxidoreductase activity, acting on paired donors, with incorporation or reduction of molecular oxygen"/>
    <property type="evidence" value="ECO:0007669"/>
    <property type="project" value="InterPro"/>
</dbReference>
<evidence type="ECO:0000313" key="5">
    <source>
        <dbReference type="Proteomes" id="UP000277094"/>
    </source>
</evidence>
<dbReference type="CDD" id="cd00207">
    <property type="entry name" value="fer2"/>
    <property type="match status" value="1"/>
</dbReference>
<protein>
    <submittedName>
        <fullName evidence="4">Cytochrome P450</fullName>
    </submittedName>
</protein>
<dbReference type="AlphaFoldDB" id="A0A3N0DVQ7"/>
<organism evidence="4 5">
    <name type="scientific">Nocardioides marmorisolisilvae</name>
    <dbReference type="NCBI Taxonomy" id="1542737"/>
    <lineage>
        <taxon>Bacteria</taxon>
        <taxon>Bacillati</taxon>
        <taxon>Actinomycetota</taxon>
        <taxon>Actinomycetes</taxon>
        <taxon>Propionibacteriales</taxon>
        <taxon>Nocardioidaceae</taxon>
        <taxon>Nocardioides</taxon>
    </lineage>
</organism>
<dbReference type="CDD" id="cd06185">
    <property type="entry name" value="PDR_like"/>
    <property type="match status" value="1"/>
</dbReference>
<dbReference type="SUPFAM" id="SSF54292">
    <property type="entry name" value="2Fe-2S ferredoxin-like"/>
    <property type="match status" value="1"/>
</dbReference>
<dbReference type="EMBL" id="RJSG01000002">
    <property type="protein sequence ID" value="RNL79576.1"/>
    <property type="molecule type" value="Genomic_DNA"/>
</dbReference>
<dbReference type="Gene3D" id="2.40.30.10">
    <property type="entry name" value="Translation factors"/>
    <property type="match status" value="1"/>
</dbReference>
<gene>
    <name evidence="4" type="ORF">EFL95_11410</name>
</gene>
<dbReference type="PROSITE" id="PS51085">
    <property type="entry name" value="2FE2S_FER_2"/>
    <property type="match status" value="1"/>
</dbReference>
<dbReference type="SUPFAM" id="SSF63380">
    <property type="entry name" value="Riboflavin synthase domain-like"/>
    <property type="match status" value="1"/>
</dbReference>
<evidence type="ECO:0000256" key="1">
    <source>
        <dbReference type="ARBA" id="ARBA00010617"/>
    </source>
</evidence>
<comment type="similarity">
    <text evidence="1">Belongs to the cytochrome P450 family.</text>
</comment>
<dbReference type="InterPro" id="IPR036396">
    <property type="entry name" value="Cyt_P450_sf"/>
</dbReference>
<dbReference type="PROSITE" id="PS51384">
    <property type="entry name" value="FAD_FR"/>
    <property type="match status" value="1"/>
</dbReference>
<evidence type="ECO:0000259" key="3">
    <source>
        <dbReference type="PROSITE" id="PS51384"/>
    </source>
</evidence>
<dbReference type="InterPro" id="IPR039261">
    <property type="entry name" value="FNR_nucleotide-bd"/>
</dbReference>
<dbReference type="InterPro" id="IPR006058">
    <property type="entry name" value="2Fe2S_fd_BS"/>
</dbReference>
<evidence type="ECO:0000259" key="2">
    <source>
        <dbReference type="PROSITE" id="PS51085"/>
    </source>
</evidence>
<dbReference type="CDD" id="cd11033">
    <property type="entry name" value="CYP142-like"/>
    <property type="match status" value="1"/>
</dbReference>
<dbReference type="InterPro" id="IPR017938">
    <property type="entry name" value="Riboflavin_synthase-like_b-brl"/>
</dbReference>
<dbReference type="InterPro" id="IPR001128">
    <property type="entry name" value="Cyt_P450"/>
</dbReference>
<dbReference type="InterPro" id="IPR036010">
    <property type="entry name" value="2Fe-2S_ferredoxin-like_sf"/>
</dbReference>
<comment type="caution">
    <text evidence="4">The sequence shown here is derived from an EMBL/GenBank/DDBJ whole genome shotgun (WGS) entry which is preliminary data.</text>
</comment>
<dbReference type="RefSeq" id="WP_123234078.1">
    <property type="nucleotide sequence ID" value="NZ_RJSG01000002.1"/>
</dbReference>
<accession>A0A3N0DVQ7</accession>
<dbReference type="PROSITE" id="PS00197">
    <property type="entry name" value="2FE2S_FER_1"/>
    <property type="match status" value="1"/>
</dbReference>
<feature type="domain" description="FAD-binding FR-type" evidence="3">
    <location>
        <begin position="489"/>
        <end position="591"/>
    </location>
</feature>
<dbReference type="GO" id="GO:0020037">
    <property type="term" value="F:heme binding"/>
    <property type="evidence" value="ECO:0007669"/>
    <property type="project" value="InterPro"/>
</dbReference>
<dbReference type="InterPro" id="IPR017927">
    <property type="entry name" value="FAD-bd_FR_type"/>
</dbReference>
<keyword evidence="5" id="KW-1185">Reference proteome</keyword>
<dbReference type="GO" id="GO:0005506">
    <property type="term" value="F:iron ion binding"/>
    <property type="evidence" value="ECO:0007669"/>
    <property type="project" value="InterPro"/>
</dbReference>
<feature type="domain" description="2Fe-2S ferredoxin-type" evidence="2">
    <location>
        <begin position="716"/>
        <end position="801"/>
    </location>
</feature>
<dbReference type="PANTHER" id="PTHR46696:SF1">
    <property type="entry name" value="CYTOCHROME P450 YJIB-RELATED"/>
    <property type="match status" value="1"/>
</dbReference>
<dbReference type="PROSITE" id="PS00086">
    <property type="entry name" value="CYTOCHROME_P450"/>
    <property type="match status" value="1"/>
</dbReference>
<evidence type="ECO:0000313" key="4">
    <source>
        <dbReference type="EMBL" id="RNL79576.1"/>
    </source>
</evidence>